<comment type="caution">
    <text evidence="2">The sequence shown here is derived from an EMBL/GenBank/DDBJ whole genome shotgun (WGS) entry which is preliminary data.</text>
</comment>
<evidence type="ECO:0000313" key="2">
    <source>
        <dbReference type="EMBL" id="CAJ1407214.1"/>
    </source>
</evidence>
<accession>A0AA36JLG3</accession>
<proteinExistence type="predicted"/>
<reference evidence="2" key="1">
    <citation type="submission" date="2023-08" db="EMBL/GenBank/DDBJ databases">
        <authorList>
            <person name="Chen Y."/>
            <person name="Shah S."/>
            <person name="Dougan E. K."/>
            <person name="Thang M."/>
            <person name="Chan C."/>
        </authorList>
    </citation>
    <scope>NUCLEOTIDE SEQUENCE</scope>
</reference>
<keyword evidence="3" id="KW-1185">Reference proteome</keyword>
<feature type="region of interest" description="Disordered" evidence="1">
    <location>
        <begin position="166"/>
        <end position="201"/>
    </location>
</feature>
<evidence type="ECO:0000256" key="1">
    <source>
        <dbReference type="SAM" id="MobiDB-lite"/>
    </source>
</evidence>
<sequence length="872" mass="97658">MKRPLALMEKPANPAPARPGQFARSYLFATGALRIKRKGHRLFRKRLASKENPFPGGRLACCRALAAEAASAAPASASASARSAGRLMPLIWREWKMLWHDAGLSDPHLQLDTPEALGAFQAEATAALRRWRQVDRERVRLAVEAEWRVMPGSQKMLWAAVAEQRKAFARPPSPPRRPKRPPPKPAEKELEPPCLSKMPSREELYKGGTDAAFAHPFVQELLSFAREKVAQRSPLGAEWNLCVRTFGRSGHGGRKKQRGIAAMTLAVLKELGLLEGELRRRVHIFVAHDDPDFVSGGYARALGELMDRVIVGVRGADLQVRFIEECFPRGQHVVVCDDNILALQHLVNGQGPPQPPDLDAVFLRARREMQLYGAHLWGISPTHNVVFVQNSTEVNTKLGLVYGAFFGFVCLHEKELYTQHGQVKDDLERSLRYWDRDRVVIRFGHLVCKKSHKPGAFDTNKGGISASLGGQGHQNEAQRALLRLEQRFFGYVRLPSLSDQKRDKSGDLCTTRGCPVWKNTVSNCGVVFLRRSAKPPEDGVLKVGYVCRACRQRSAKKWRCLCIDPLEREAKRIFFEECEIAALMLQHGEGEGLEIARPGLMELETHFQRMPRREKKRLEAMAVLRLAPRGGWWSGLEREAQLSLAPKAPGAVLLQRAAAAFGQELTHLEPAVEPQRPLDLQGFQGGELLLAFPKTPGSPATPSRPVEAIVDFGYYEHWSKVCGSLHRFHVVVRCPKVLQEVTRDTATAQFERKQFSLLIRGAAKDYMLRRTVGARVAALPVSFPVCPDRCSLLVWPGRKVELVLRPYPPSWLQPGARVRVVRLETEDAQRLNGRQGTVQSFVEPEDKTSARYAVKMDSGARLKLRPANLQLI</sequence>
<protein>
    <submittedName>
        <fullName evidence="2">Uncharacterized protein</fullName>
    </submittedName>
</protein>
<organism evidence="2 3">
    <name type="scientific">Effrenium voratum</name>
    <dbReference type="NCBI Taxonomy" id="2562239"/>
    <lineage>
        <taxon>Eukaryota</taxon>
        <taxon>Sar</taxon>
        <taxon>Alveolata</taxon>
        <taxon>Dinophyceae</taxon>
        <taxon>Suessiales</taxon>
        <taxon>Symbiodiniaceae</taxon>
        <taxon>Effrenium</taxon>
    </lineage>
</organism>
<evidence type="ECO:0000313" key="3">
    <source>
        <dbReference type="Proteomes" id="UP001178507"/>
    </source>
</evidence>
<gene>
    <name evidence="2" type="ORF">EVOR1521_LOCUS28979</name>
</gene>
<name>A0AA36JLG3_9DINO</name>
<dbReference type="AlphaFoldDB" id="A0AA36JLG3"/>
<dbReference type="Proteomes" id="UP001178507">
    <property type="component" value="Unassembled WGS sequence"/>
</dbReference>
<dbReference type="EMBL" id="CAUJNA010003662">
    <property type="protein sequence ID" value="CAJ1407214.1"/>
    <property type="molecule type" value="Genomic_DNA"/>
</dbReference>